<feature type="transmembrane region" description="Helical" evidence="1">
    <location>
        <begin position="12"/>
        <end position="30"/>
    </location>
</feature>
<dbReference type="AlphaFoldDB" id="A0A0F9DG33"/>
<reference evidence="2" key="1">
    <citation type="journal article" date="2015" name="Nature">
        <title>Complex archaea that bridge the gap between prokaryotes and eukaryotes.</title>
        <authorList>
            <person name="Spang A."/>
            <person name="Saw J.H."/>
            <person name="Jorgensen S.L."/>
            <person name="Zaremba-Niedzwiedzka K."/>
            <person name="Martijn J."/>
            <person name="Lind A.E."/>
            <person name="van Eijk R."/>
            <person name="Schleper C."/>
            <person name="Guy L."/>
            <person name="Ettema T.J."/>
        </authorList>
    </citation>
    <scope>NUCLEOTIDE SEQUENCE</scope>
</reference>
<comment type="caution">
    <text evidence="2">The sequence shown here is derived from an EMBL/GenBank/DDBJ whole genome shotgun (WGS) entry which is preliminary data.</text>
</comment>
<keyword evidence="1" id="KW-0812">Transmembrane</keyword>
<proteinExistence type="predicted"/>
<organism evidence="2">
    <name type="scientific">marine sediment metagenome</name>
    <dbReference type="NCBI Taxonomy" id="412755"/>
    <lineage>
        <taxon>unclassified sequences</taxon>
        <taxon>metagenomes</taxon>
        <taxon>ecological metagenomes</taxon>
    </lineage>
</organism>
<dbReference type="EMBL" id="LAZR01041845">
    <property type="protein sequence ID" value="KKL10963.1"/>
    <property type="molecule type" value="Genomic_DNA"/>
</dbReference>
<evidence type="ECO:0000313" key="2">
    <source>
        <dbReference type="EMBL" id="KKL10963.1"/>
    </source>
</evidence>
<keyword evidence="1" id="KW-1133">Transmembrane helix</keyword>
<name>A0A0F9DG33_9ZZZZ</name>
<evidence type="ECO:0000256" key="1">
    <source>
        <dbReference type="SAM" id="Phobius"/>
    </source>
</evidence>
<protein>
    <submittedName>
        <fullName evidence="2">Uncharacterized protein</fullName>
    </submittedName>
</protein>
<keyword evidence="1" id="KW-0472">Membrane</keyword>
<sequence>MSKEQFIKRLKSLLWRSTMMGIAEAFVYFPDKTGKLGMPLLLTTLGGLVLAEITKQLNK</sequence>
<accession>A0A0F9DG33</accession>
<gene>
    <name evidence="2" type="ORF">LCGC14_2550590</name>
</gene>